<organism evidence="1 2">
    <name type="scientific">Enterobacter cancerogenus</name>
    <dbReference type="NCBI Taxonomy" id="69218"/>
    <lineage>
        <taxon>Bacteria</taxon>
        <taxon>Pseudomonadati</taxon>
        <taxon>Pseudomonadota</taxon>
        <taxon>Gammaproteobacteria</taxon>
        <taxon>Enterobacterales</taxon>
        <taxon>Enterobacteriaceae</taxon>
        <taxon>Enterobacter</taxon>
        <taxon>Enterobacter cloacae complex</taxon>
    </lineage>
</organism>
<evidence type="ECO:0000313" key="1">
    <source>
        <dbReference type="EMBL" id="VFS15332.1"/>
    </source>
</evidence>
<accession>A0A484WWA0</accession>
<gene>
    <name evidence="1" type="ORF">NCTC12126_01242</name>
</gene>
<reference evidence="1 2" key="1">
    <citation type="submission" date="2019-03" db="EMBL/GenBank/DDBJ databases">
        <authorList>
            <consortium name="Pathogen Informatics"/>
        </authorList>
    </citation>
    <scope>NUCLEOTIDE SEQUENCE [LARGE SCALE GENOMIC DNA]</scope>
    <source>
        <strain evidence="1 2">NCTC12126</strain>
    </source>
</reference>
<sequence>MPNSWNMATYAREQMTSLSTSVPSQSKNTASIPDMPFPFNKFNVYVLQIYETQSLPYKQNQ</sequence>
<proteinExistence type="predicted"/>
<protein>
    <submittedName>
        <fullName evidence="1">Uncharacterized protein</fullName>
    </submittedName>
</protein>
<dbReference type="EMBL" id="CAADIW010000006">
    <property type="protein sequence ID" value="VFS15332.1"/>
    <property type="molecule type" value="Genomic_DNA"/>
</dbReference>
<name>A0A484WWA0_9ENTR</name>
<dbReference type="AlphaFoldDB" id="A0A484WWA0"/>
<dbReference type="Proteomes" id="UP000351155">
    <property type="component" value="Unassembled WGS sequence"/>
</dbReference>
<evidence type="ECO:0000313" key="2">
    <source>
        <dbReference type="Proteomes" id="UP000351155"/>
    </source>
</evidence>